<evidence type="ECO:0008006" key="3">
    <source>
        <dbReference type="Google" id="ProtNLM"/>
    </source>
</evidence>
<dbReference type="Proteomes" id="UP000222862">
    <property type="component" value="Unassembled WGS sequence"/>
</dbReference>
<dbReference type="AlphaFoldDB" id="A0A2B7YIA6"/>
<protein>
    <recommendedName>
        <fullName evidence="3">HTH cro/C1-type domain-containing protein</fullName>
    </recommendedName>
</protein>
<comment type="caution">
    <text evidence="1">The sequence shown here is derived from an EMBL/GenBank/DDBJ whole genome shotgun (WGS) entry which is preliminary data.</text>
</comment>
<dbReference type="SUPFAM" id="SSF47413">
    <property type="entry name" value="lambda repressor-like DNA-binding domains"/>
    <property type="match status" value="1"/>
</dbReference>
<evidence type="ECO:0000313" key="1">
    <source>
        <dbReference type="EMBL" id="PGH20602.1"/>
    </source>
</evidence>
<accession>A0A2B7YIA6</accession>
<organism evidence="1 2">
    <name type="scientific">Fusobacterium nucleatum subsp. polymorphum</name>
    <name type="common">Fusobacterium polymorphum</name>
    <dbReference type="NCBI Taxonomy" id="76857"/>
    <lineage>
        <taxon>Bacteria</taxon>
        <taxon>Fusobacteriati</taxon>
        <taxon>Fusobacteriota</taxon>
        <taxon>Fusobacteriia</taxon>
        <taxon>Fusobacteriales</taxon>
        <taxon>Fusobacteriaceae</taxon>
        <taxon>Fusobacterium</taxon>
    </lineage>
</organism>
<name>A0A2B7YIA6_FUSNP</name>
<gene>
    <name evidence="1" type="ORF">RN96_10525</name>
</gene>
<dbReference type="InterPro" id="IPR010982">
    <property type="entry name" value="Lambda_DNA-bd_dom_sf"/>
</dbReference>
<reference evidence="1 2" key="1">
    <citation type="submission" date="2017-06" db="EMBL/GenBank/DDBJ databases">
        <title>Genome sequencing of Fusobacterium nucleatum subsp. polymorphum KCOM 1232 (=ChDC F37).</title>
        <authorList>
            <person name="Kook J.-K."/>
            <person name="Park S.-N."/>
            <person name="Lim Y.K."/>
            <person name="Roh H."/>
        </authorList>
    </citation>
    <scope>NUCLEOTIDE SEQUENCE [LARGE SCALE GENOMIC DNA]</scope>
    <source>
        <strain evidence="2">KCOM 1232 ( ChDC F37)</strain>
    </source>
</reference>
<dbReference type="RefSeq" id="WP_098703373.1">
    <property type="nucleotide sequence ID" value="NZ_NJGI01000005.1"/>
</dbReference>
<proteinExistence type="predicted"/>
<sequence>MKMEETAKKLYIKIDFKMRRKKIKRCELAEKIGIKKGYMSDILIDMENGKLPPLKYLIRIQEAIEEELIFFNV</sequence>
<evidence type="ECO:0000313" key="2">
    <source>
        <dbReference type="Proteomes" id="UP000222862"/>
    </source>
</evidence>
<dbReference type="GO" id="GO:0003677">
    <property type="term" value="F:DNA binding"/>
    <property type="evidence" value="ECO:0007669"/>
    <property type="project" value="InterPro"/>
</dbReference>
<dbReference type="EMBL" id="NJGI01000005">
    <property type="protein sequence ID" value="PGH20602.1"/>
    <property type="molecule type" value="Genomic_DNA"/>
</dbReference>